<reference evidence="2" key="1">
    <citation type="submission" date="2022-03" db="EMBL/GenBank/DDBJ databases">
        <authorList>
            <person name="Martin C."/>
        </authorList>
    </citation>
    <scope>NUCLEOTIDE SEQUENCE</scope>
</reference>
<proteinExistence type="predicted"/>
<evidence type="ECO:0000313" key="2">
    <source>
        <dbReference type="EMBL" id="CAH1782345.1"/>
    </source>
</evidence>
<evidence type="ECO:0000313" key="3">
    <source>
        <dbReference type="Proteomes" id="UP000749559"/>
    </source>
</evidence>
<organism evidence="2 3">
    <name type="scientific">Owenia fusiformis</name>
    <name type="common">Polychaete worm</name>
    <dbReference type="NCBI Taxonomy" id="6347"/>
    <lineage>
        <taxon>Eukaryota</taxon>
        <taxon>Metazoa</taxon>
        <taxon>Spiralia</taxon>
        <taxon>Lophotrochozoa</taxon>
        <taxon>Annelida</taxon>
        <taxon>Polychaeta</taxon>
        <taxon>Sedentaria</taxon>
        <taxon>Canalipalpata</taxon>
        <taxon>Sabellida</taxon>
        <taxon>Oweniida</taxon>
        <taxon>Oweniidae</taxon>
        <taxon>Owenia</taxon>
    </lineage>
</organism>
<dbReference type="InterPro" id="IPR000718">
    <property type="entry name" value="Peptidase_M13"/>
</dbReference>
<dbReference type="SUPFAM" id="SSF55486">
    <property type="entry name" value="Metalloproteases ('zincins'), catalytic domain"/>
    <property type="match status" value="1"/>
</dbReference>
<gene>
    <name evidence="2" type="ORF">OFUS_LOCUS8803</name>
</gene>
<dbReference type="GO" id="GO:0004222">
    <property type="term" value="F:metalloendopeptidase activity"/>
    <property type="evidence" value="ECO:0007669"/>
    <property type="project" value="InterPro"/>
</dbReference>
<dbReference type="PROSITE" id="PS51885">
    <property type="entry name" value="NEPRILYSIN"/>
    <property type="match status" value="1"/>
</dbReference>
<accession>A0A8S4NKY5</accession>
<feature type="non-terminal residue" evidence="2">
    <location>
        <position position="1"/>
    </location>
</feature>
<keyword evidence="3" id="KW-1185">Reference proteome</keyword>
<protein>
    <recommendedName>
        <fullName evidence="1">Peptidase M13 N-terminal domain-containing protein</fullName>
    </recommendedName>
</protein>
<comment type="caution">
    <text evidence="2">The sequence shown here is derived from an EMBL/GenBank/DDBJ whole genome shotgun (WGS) entry which is preliminary data.</text>
</comment>
<dbReference type="Pfam" id="PF05649">
    <property type="entry name" value="Peptidase_M13_N"/>
    <property type="match status" value="1"/>
</dbReference>
<feature type="domain" description="Peptidase M13 N-terminal" evidence="1">
    <location>
        <begin position="33"/>
        <end position="77"/>
    </location>
</feature>
<name>A0A8S4NKY5_OWEFU</name>
<dbReference type="InterPro" id="IPR024079">
    <property type="entry name" value="MetalloPept_cat_dom_sf"/>
</dbReference>
<dbReference type="InterPro" id="IPR008753">
    <property type="entry name" value="Peptidase_M13_N"/>
</dbReference>
<dbReference type="OrthoDB" id="6414401at2759"/>
<dbReference type="Proteomes" id="UP000749559">
    <property type="component" value="Unassembled WGS sequence"/>
</dbReference>
<dbReference type="PANTHER" id="PTHR11733">
    <property type="entry name" value="ZINC METALLOPROTEASE FAMILY M13 NEPRILYSIN-RELATED"/>
    <property type="match status" value="1"/>
</dbReference>
<dbReference type="EMBL" id="CAIIXF020000004">
    <property type="protein sequence ID" value="CAH1782345.1"/>
    <property type="molecule type" value="Genomic_DNA"/>
</dbReference>
<dbReference type="GO" id="GO:0016485">
    <property type="term" value="P:protein processing"/>
    <property type="evidence" value="ECO:0007669"/>
    <property type="project" value="TreeGrafter"/>
</dbReference>
<dbReference type="PANTHER" id="PTHR11733:SF167">
    <property type="entry name" value="FI17812P1-RELATED"/>
    <property type="match status" value="1"/>
</dbReference>
<sequence>VVANYLLWNAVTDEDGLHLVMGSDFKEIRLRLEKALDMIQRLKLAFAENVKESDWMDDATKKTALSKLDAMQMMVGFEDFILEDADRLNKEFEELKISREQMFESIVESMYHMANLDLKKIGQLVTDENSGEVAIPFMLSAKNNKRMNQL</sequence>
<dbReference type="Gene3D" id="3.40.390.10">
    <property type="entry name" value="Collagenase (Catalytic Domain)"/>
    <property type="match status" value="1"/>
</dbReference>
<dbReference type="AlphaFoldDB" id="A0A8S4NKY5"/>
<dbReference type="GO" id="GO:0005886">
    <property type="term" value="C:plasma membrane"/>
    <property type="evidence" value="ECO:0007669"/>
    <property type="project" value="TreeGrafter"/>
</dbReference>
<evidence type="ECO:0000259" key="1">
    <source>
        <dbReference type="Pfam" id="PF05649"/>
    </source>
</evidence>
<feature type="non-terminal residue" evidence="2">
    <location>
        <position position="150"/>
    </location>
</feature>